<dbReference type="PANTHER" id="PTHR31438">
    <property type="entry name" value="LYSINE N-ACYLTRANSFERASE C17G9.06C-RELATED"/>
    <property type="match status" value="1"/>
</dbReference>
<evidence type="ECO:0000313" key="6">
    <source>
        <dbReference type="EMBL" id="TDO35685.1"/>
    </source>
</evidence>
<dbReference type="UniPathway" id="UPA00011"/>
<protein>
    <recommendedName>
        <fullName evidence="3">Lysine N-acyltransferase MbtK</fullName>
    </recommendedName>
    <alternativeName>
        <fullName evidence="4">Mycobactin synthase protein K</fullName>
    </alternativeName>
</protein>
<dbReference type="SUPFAM" id="SSF55729">
    <property type="entry name" value="Acyl-CoA N-acyltransferases (Nat)"/>
    <property type="match status" value="1"/>
</dbReference>
<evidence type="ECO:0000256" key="3">
    <source>
        <dbReference type="ARBA" id="ARBA00020586"/>
    </source>
</evidence>
<dbReference type="GO" id="GO:0019290">
    <property type="term" value="P:siderophore biosynthetic process"/>
    <property type="evidence" value="ECO:0007669"/>
    <property type="project" value="InterPro"/>
</dbReference>
<evidence type="ECO:0000256" key="2">
    <source>
        <dbReference type="ARBA" id="ARBA00005102"/>
    </source>
</evidence>
<sequence>MNRAAPERQPFYRHHTAGVGALTLRPLDVDADTPTLHSWVTQPYARYWGLTEASVADVRREYRRIEQTGYHQAFLGEHDGRPAFLMERYEPKHDPVGKVYDPAPGDIGMHVLVAPPEHRIPGFTGAVFETILNFLFSDPLVDRVVVEPDVNNTKIQALNERTGFRKHSIVDLPDKQSWLSFCTRDQYAEAVSAATPDLNEAG</sequence>
<dbReference type="Proteomes" id="UP000295388">
    <property type="component" value="Unassembled WGS sequence"/>
</dbReference>
<name>A0A4R6JM53_9ACTN</name>
<feature type="domain" description="Acyltransferase MbtK/IucB-like conserved" evidence="5">
    <location>
        <begin position="25"/>
        <end position="72"/>
    </location>
</feature>
<dbReference type="PANTHER" id="PTHR31438:SF1">
    <property type="entry name" value="LYSINE N-ACYLTRANSFERASE C17G9.06C-RELATED"/>
    <property type="match status" value="1"/>
</dbReference>
<reference evidence="6 7" key="1">
    <citation type="submission" date="2019-03" db="EMBL/GenBank/DDBJ databases">
        <title>Genomic Encyclopedia of Type Strains, Phase III (KMG-III): the genomes of soil and plant-associated and newly described type strains.</title>
        <authorList>
            <person name="Whitman W."/>
        </authorList>
    </citation>
    <scope>NUCLEOTIDE SEQUENCE [LARGE SCALE GENOMIC DNA]</scope>
    <source>
        <strain evidence="6 7">VKM Ac-2527</strain>
    </source>
</reference>
<keyword evidence="7" id="KW-1185">Reference proteome</keyword>
<proteinExistence type="predicted"/>
<organism evidence="6 7">
    <name type="scientific">Kribbella caucasensis</name>
    <dbReference type="NCBI Taxonomy" id="2512215"/>
    <lineage>
        <taxon>Bacteria</taxon>
        <taxon>Bacillati</taxon>
        <taxon>Actinomycetota</taxon>
        <taxon>Actinomycetes</taxon>
        <taxon>Propionibacteriales</taxon>
        <taxon>Kribbellaceae</taxon>
        <taxon>Kribbella</taxon>
    </lineage>
</organism>
<dbReference type="InterPro" id="IPR019432">
    <property type="entry name" value="Acyltransferase_MbtK/IucB-like"/>
</dbReference>
<evidence type="ECO:0000259" key="5">
    <source>
        <dbReference type="SMART" id="SM01006"/>
    </source>
</evidence>
<evidence type="ECO:0000313" key="7">
    <source>
        <dbReference type="Proteomes" id="UP000295388"/>
    </source>
</evidence>
<comment type="function">
    <text evidence="1">Acyltransferase required for the direct transfer of medium- to long-chain fatty acyl moieties from a carrier protein (MbtL) on to the epsilon-amino group of lysine residue in the mycobactin core.</text>
</comment>
<comment type="pathway">
    <text evidence="2">Siderophore biosynthesis; mycobactin biosynthesis.</text>
</comment>
<keyword evidence="6" id="KW-0808">Transferase</keyword>
<evidence type="ECO:0000256" key="4">
    <source>
        <dbReference type="ARBA" id="ARBA00031122"/>
    </source>
</evidence>
<dbReference type="RefSeq" id="WP_133804443.1">
    <property type="nucleotide sequence ID" value="NZ_SNWQ01000022.1"/>
</dbReference>
<accession>A0A4R6JM53</accession>
<dbReference type="OrthoDB" id="5177616at2"/>
<dbReference type="InterPro" id="IPR016181">
    <property type="entry name" value="Acyl_CoA_acyltransferase"/>
</dbReference>
<evidence type="ECO:0000256" key="1">
    <source>
        <dbReference type="ARBA" id="ARBA00003818"/>
    </source>
</evidence>
<dbReference type="SMART" id="SM01006">
    <property type="entry name" value="AlcB"/>
    <property type="match status" value="1"/>
</dbReference>
<dbReference type="EMBL" id="SNWQ01000022">
    <property type="protein sequence ID" value="TDO35685.1"/>
    <property type="molecule type" value="Genomic_DNA"/>
</dbReference>
<dbReference type="Gene3D" id="3.40.630.30">
    <property type="match status" value="1"/>
</dbReference>
<dbReference type="Pfam" id="PF13523">
    <property type="entry name" value="Acetyltransf_8"/>
    <property type="match status" value="1"/>
</dbReference>
<dbReference type="AlphaFoldDB" id="A0A4R6JM53"/>
<dbReference type="GO" id="GO:0016410">
    <property type="term" value="F:N-acyltransferase activity"/>
    <property type="evidence" value="ECO:0007669"/>
    <property type="project" value="TreeGrafter"/>
</dbReference>
<gene>
    <name evidence="6" type="ORF">EV643_12296</name>
</gene>
<comment type="caution">
    <text evidence="6">The sequence shown here is derived from an EMBL/GenBank/DDBJ whole genome shotgun (WGS) entry which is preliminary data.</text>
</comment>